<reference evidence="1 2" key="1">
    <citation type="journal article" date="2015" name="Int. J. Syst. Evol. Microbiol.">
        <title>Novibacillus thermophilus gen. nov., sp. nov., a Gram-staining-negative and moderately thermophilic member of the family Thermoactinomycetaceae.</title>
        <authorList>
            <person name="Yang G."/>
            <person name="Chen J."/>
            <person name="Zhou S."/>
        </authorList>
    </citation>
    <scope>NUCLEOTIDE SEQUENCE [LARGE SCALE GENOMIC DNA]</scope>
    <source>
        <strain evidence="1 2">SG-1</strain>
    </source>
</reference>
<dbReference type="AlphaFoldDB" id="A0A1U9K323"/>
<dbReference type="Pfam" id="PF14175">
    <property type="entry name" value="YaaC"/>
    <property type="match status" value="1"/>
</dbReference>
<gene>
    <name evidence="1" type="ORF">B0W44_00055</name>
</gene>
<dbReference type="SUPFAM" id="SSF55550">
    <property type="entry name" value="SH2 domain"/>
    <property type="match status" value="1"/>
</dbReference>
<protein>
    <recommendedName>
        <fullName evidence="3">YaaC-like Protein</fullName>
    </recommendedName>
</protein>
<dbReference type="RefSeq" id="WP_077718246.1">
    <property type="nucleotide sequence ID" value="NZ_CP019699.1"/>
</dbReference>
<dbReference type="STRING" id="1471761.B0W44_00055"/>
<dbReference type="Proteomes" id="UP000188603">
    <property type="component" value="Chromosome"/>
</dbReference>
<accession>A0A1U9K323</accession>
<evidence type="ECO:0000313" key="1">
    <source>
        <dbReference type="EMBL" id="AQS54433.1"/>
    </source>
</evidence>
<dbReference type="OrthoDB" id="2380109at2"/>
<dbReference type="InterPro" id="IPR036860">
    <property type="entry name" value="SH2_dom_sf"/>
</dbReference>
<organism evidence="1 2">
    <name type="scientific">Novibacillus thermophilus</name>
    <dbReference type="NCBI Taxonomy" id="1471761"/>
    <lineage>
        <taxon>Bacteria</taxon>
        <taxon>Bacillati</taxon>
        <taxon>Bacillota</taxon>
        <taxon>Bacilli</taxon>
        <taxon>Bacillales</taxon>
        <taxon>Thermoactinomycetaceae</taxon>
        <taxon>Novibacillus</taxon>
    </lineage>
</organism>
<proteinExistence type="predicted"/>
<sequence length="342" mass="40151">MPRSIRRIYDEQPHAKMWDTYLYLESEPTVLQLLTKRYEQRGEEKAQHLAYANATPFIFYVRQARECFHTSRTASLTVKPLVLYYGVMSLTKAYVLSLDPHYPDRTALLRHGLSTRKRKKLNYRFQNDDIKVQKEGLLPHALSLLNLRHGFEETYKVWECLGQLPQLYNVYRQIVPHQALHPVYVSPQDRFSADCETTLYIEESLLDHFHLGPEGFVRMLNRHNARHAKGTFVVKPDQNRNRYVALTWKHPECRHVSRSGEGFQNTMVLQDATGQFFLRLTTERRLHLPEIVYYFMLLFHLGMLARYETERWGRSCSRLAAMSASSFTNCCNRQNGISPTSC</sequence>
<dbReference type="InterPro" id="IPR026988">
    <property type="entry name" value="YaaC-like"/>
</dbReference>
<keyword evidence="2" id="KW-1185">Reference proteome</keyword>
<dbReference type="EMBL" id="CP019699">
    <property type="protein sequence ID" value="AQS54433.1"/>
    <property type="molecule type" value="Genomic_DNA"/>
</dbReference>
<evidence type="ECO:0008006" key="3">
    <source>
        <dbReference type="Google" id="ProtNLM"/>
    </source>
</evidence>
<name>A0A1U9K323_9BACL</name>
<evidence type="ECO:0000313" key="2">
    <source>
        <dbReference type="Proteomes" id="UP000188603"/>
    </source>
</evidence>
<dbReference type="KEGG" id="ntr:B0W44_00055"/>